<dbReference type="PROSITE" id="PS50103">
    <property type="entry name" value="ZF_C3H1"/>
    <property type="match status" value="2"/>
</dbReference>
<dbReference type="Proteomes" id="UP001162131">
    <property type="component" value="Unassembled WGS sequence"/>
</dbReference>
<keyword evidence="3 5" id="KW-0863">Zinc-finger</keyword>
<evidence type="ECO:0000256" key="3">
    <source>
        <dbReference type="ARBA" id="ARBA00022771"/>
    </source>
</evidence>
<feature type="domain" description="C3H1-type" evidence="6">
    <location>
        <begin position="32"/>
        <end position="59"/>
    </location>
</feature>
<sequence length="111" mass="12681">MLTSSIKRLDNDFDKESRNLAKTNGQSDFQVKYKTEICKNWVNGHCQFGDGCAFAHGKDELRGKDAQKIKECKHFTESGFCAYGERCQFKHVVASAKPRLPIFIKISQTFQ</sequence>
<dbReference type="InterPro" id="IPR036855">
    <property type="entry name" value="Znf_CCCH_sf"/>
</dbReference>
<proteinExistence type="predicted"/>
<dbReference type="PANTHER" id="PTHR12547">
    <property type="entry name" value="CCCH ZINC FINGER/TIS11-RELATED"/>
    <property type="match status" value="1"/>
</dbReference>
<evidence type="ECO:0000259" key="6">
    <source>
        <dbReference type="PROSITE" id="PS50103"/>
    </source>
</evidence>
<reference evidence="7" key="1">
    <citation type="submission" date="2021-09" db="EMBL/GenBank/DDBJ databases">
        <authorList>
            <consortium name="AG Swart"/>
            <person name="Singh M."/>
            <person name="Singh A."/>
            <person name="Seah K."/>
            <person name="Emmerich C."/>
        </authorList>
    </citation>
    <scope>NUCLEOTIDE SEQUENCE</scope>
    <source>
        <strain evidence="7">ATCC30299</strain>
    </source>
</reference>
<dbReference type="GO" id="GO:0051252">
    <property type="term" value="P:regulation of RNA metabolic process"/>
    <property type="evidence" value="ECO:0007669"/>
    <property type="project" value="UniProtKB-ARBA"/>
</dbReference>
<dbReference type="InterPro" id="IPR045877">
    <property type="entry name" value="ZFP36-like"/>
</dbReference>
<protein>
    <recommendedName>
        <fullName evidence="6">C3H1-type domain-containing protein</fullName>
    </recommendedName>
</protein>
<feature type="zinc finger region" description="C3H1-type" evidence="5">
    <location>
        <begin position="32"/>
        <end position="59"/>
    </location>
</feature>
<evidence type="ECO:0000313" key="7">
    <source>
        <dbReference type="EMBL" id="CAG9312049.1"/>
    </source>
</evidence>
<name>A0AAU9IAI8_9CILI</name>
<evidence type="ECO:0000256" key="4">
    <source>
        <dbReference type="ARBA" id="ARBA00022833"/>
    </source>
</evidence>
<dbReference type="SMART" id="SM00356">
    <property type="entry name" value="ZnF_C3H1"/>
    <property type="match status" value="2"/>
</dbReference>
<dbReference type="FunFam" id="4.10.1000.10:FF:000003">
    <property type="entry name" value="Zinc finger CCCH domain-containing protein"/>
    <property type="match status" value="1"/>
</dbReference>
<feature type="domain" description="C3H1-type" evidence="6">
    <location>
        <begin position="66"/>
        <end position="94"/>
    </location>
</feature>
<dbReference type="Pfam" id="PF00642">
    <property type="entry name" value="zf-CCCH"/>
    <property type="match status" value="2"/>
</dbReference>
<dbReference type="GO" id="GO:0008270">
    <property type="term" value="F:zinc ion binding"/>
    <property type="evidence" value="ECO:0007669"/>
    <property type="project" value="UniProtKB-KW"/>
</dbReference>
<feature type="zinc finger region" description="C3H1-type" evidence="5">
    <location>
        <begin position="66"/>
        <end position="94"/>
    </location>
</feature>
<organism evidence="7 8">
    <name type="scientific">Blepharisma stoltei</name>
    <dbReference type="NCBI Taxonomy" id="1481888"/>
    <lineage>
        <taxon>Eukaryota</taxon>
        <taxon>Sar</taxon>
        <taxon>Alveolata</taxon>
        <taxon>Ciliophora</taxon>
        <taxon>Postciliodesmatophora</taxon>
        <taxon>Heterotrichea</taxon>
        <taxon>Heterotrichida</taxon>
        <taxon>Blepharismidae</taxon>
        <taxon>Blepharisma</taxon>
    </lineage>
</organism>
<dbReference type="GO" id="GO:0003729">
    <property type="term" value="F:mRNA binding"/>
    <property type="evidence" value="ECO:0007669"/>
    <property type="project" value="InterPro"/>
</dbReference>
<evidence type="ECO:0000313" key="8">
    <source>
        <dbReference type="Proteomes" id="UP001162131"/>
    </source>
</evidence>
<dbReference type="GO" id="GO:0010468">
    <property type="term" value="P:regulation of gene expression"/>
    <property type="evidence" value="ECO:0007669"/>
    <property type="project" value="UniProtKB-ARBA"/>
</dbReference>
<keyword evidence="1 5" id="KW-0479">Metal-binding</keyword>
<keyword evidence="2" id="KW-0677">Repeat</keyword>
<evidence type="ECO:0000256" key="2">
    <source>
        <dbReference type="ARBA" id="ARBA00022737"/>
    </source>
</evidence>
<dbReference type="AlphaFoldDB" id="A0AAU9IAI8"/>
<dbReference type="EMBL" id="CAJZBQ010000005">
    <property type="protein sequence ID" value="CAG9312049.1"/>
    <property type="molecule type" value="Genomic_DNA"/>
</dbReference>
<gene>
    <name evidence="7" type="ORF">BSTOLATCC_MIC5306</name>
</gene>
<keyword evidence="8" id="KW-1185">Reference proteome</keyword>
<dbReference type="Gene3D" id="4.10.1000.10">
    <property type="entry name" value="Zinc finger, CCCH-type"/>
    <property type="match status" value="2"/>
</dbReference>
<comment type="caution">
    <text evidence="7">The sequence shown here is derived from an EMBL/GenBank/DDBJ whole genome shotgun (WGS) entry which is preliminary data.</text>
</comment>
<dbReference type="SUPFAM" id="SSF90229">
    <property type="entry name" value="CCCH zinc finger"/>
    <property type="match status" value="2"/>
</dbReference>
<dbReference type="InterPro" id="IPR000571">
    <property type="entry name" value="Znf_CCCH"/>
</dbReference>
<accession>A0AAU9IAI8</accession>
<evidence type="ECO:0000256" key="5">
    <source>
        <dbReference type="PROSITE-ProRule" id="PRU00723"/>
    </source>
</evidence>
<keyword evidence="4 5" id="KW-0862">Zinc</keyword>
<dbReference type="PANTHER" id="PTHR12547:SF18">
    <property type="entry name" value="PROTEIN TIS11"/>
    <property type="match status" value="1"/>
</dbReference>
<evidence type="ECO:0000256" key="1">
    <source>
        <dbReference type="ARBA" id="ARBA00022723"/>
    </source>
</evidence>